<organism evidence="2 3">
    <name type="scientific">Cyanoderma ruficeps</name>
    <name type="common">rufous-capped babbler</name>
    <dbReference type="NCBI Taxonomy" id="181631"/>
    <lineage>
        <taxon>Eukaryota</taxon>
        <taxon>Metazoa</taxon>
        <taxon>Chordata</taxon>
        <taxon>Craniata</taxon>
        <taxon>Vertebrata</taxon>
        <taxon>Euteleostomi</taxon>
        <taxon>Archelosauria</taxon>
        <taxon>Archosauria</taxon>
        <taxon>Dinosauria</taxon>
        <taxon>Saurischia</taxon>
        <taxon>Theropoda</taxon>
        <taxon>Coelurosauria</taxon>
        <taxon>Aves</taxon>
        <taxon>Neognathae</taxon>
        <taxon>Neoaves</taxon>
        <taxon>Telluraves</taxon>
        <taxon>Australaves</taxon>
        <taxon>Passeriformes</taxon>
        <taxon>Sylvioidea</taxon>
        <taxon>Timaliidae</taxon>
        <taxon>Cyanoderma</taxon>
    </lineage>
</organism>
<dbReference type="AlphaFoldDB" id="A0A8C3QTR3"/>
<protein>
    <submittedName>
        <fullName evidence="2">Uncharacterized protein</fullName>
    </submittedName>
</protein>
<evidence type="ECO:0000313" key="2">
    <source>
        <dbReference type="Ensembl" id="ENSCRFP00000011197.1"/>
    </source>
</evidence>
<reference evidence="2" key="2">
    <citation type="submission" date="2025-09" db="UniProtKB">
        <authorList>
            <consortium name="Ensembl"/>
        </authorList>
    </citation>
    <scope>IDENTIFICATION</scope>
</reference>
<accession>A0A8C3QTR3</accession>
<evidence type="ECO:0000256" key="1">
    <source>
        <dbReference type="SAM" id="MobiDB-lite"/>
    </source>
</evidence>
<sequence length="89" mass="9199">MLPESLVWVSPGRESWQSGFGAAGMYCCGSNSCPLMGPAPCSPWGAQQRASPWPVKSGSHWDPLQGPLPPSEPRLSCCCGPGLAGPTTG</sequence>
<dbReference type="Proteomes" id="UP000694396">
    <property type="component" value="Unplaced"/>
</dbReference>
<name>A0A8C3QTR3_9PASS</name>
<evidence type="ECO:0000313" key="3">
    <source>
        <dbReference type="Proteomes" id="UP000694396"/>
    </source>
</evidence>
<dbReference type="Ensembl" id="ENSCRFT00000011591.1">
    <property type="protein sequence ID" value="ENSCRFP00000011197.1"/>
    <property type="gene ID" value="ENSCRFG00000008720.1"/>
</dbReference>
<reference evidence="2" key="1">
    <citation type="submission" date="2025-08" db="UniProtKB">
        <authorList>
            <consortium name="Ensembl"/>
        </authorList>
    </citation>
    <scope>IDENTIFICATION</scope>
</reference>
<feature type="region of interest" description="Disordered" evidence="1">
    <location>
        <begin position="52"/>
        <end position="72"/>
    </location>
</feature>
<keyword evidence="3" id="KW-1185">Reference proteome</keyword>
<proteinExistence type="predicted"/>